<accession>A0A563DK23</accession>
<name>A0A563DK23_9FLAO</name>
<dbReference type="Pfam" id="PF00296">
    <property type="entry name" value="Bac_luciferase"/>
    <property type="match status" value="1"/>
</dbReference>
<dbReference type="SUPFAM" id="SSF51679">
    <property type="entry name" value="Bacterial luciferase-like"/>
    <property type="match status" value="1"/>
</dbReference>
<dbReference type="GO" id="GO:0016705">
    <property type="term" value="F:oxidoreductase activity, acting on paired donors, with incorporation or reduction of molecular oxygen"/>
    <property type="evidence" value="ECO:0007669"/>
    <property type="project" value="InterPro"/>
</dbReference>
<protein>
    <submittedName>
        <fullName evidence="3">MsnO8 family LLM class oxidoreductase</fullName>
        <ecNumber evidence="3">1.-.-.-</ecNumber>
    </submittedName>
</protein>
<gene>
    <name evidence="3" type="ORF">ETU09_00710</name>
</gene>
<dbReference type="PANTHER" id="PTHR30137:SF20">
    <property type="entry name" value="N-ACETYL-S-ALKYLCYSTEINE MONOOXYGENASE"/>
    <property type="match status" value="1"/>
</dbReference>
<comment type="caution">
    <text evidence="3">The sequence shown here is derived from an EMBL/GenBank/DDBJ whole genome shotgun (WGS) entry which is preliminary data.</text>
</comment>
<dbReference type="InterPro" id="IPR036661">
    <property type="entry name" value="Luciferase-like_sf"/>
</dbReference>
<dbReference type="NCBIfam" id="TIGR03558">
    <property type="entry name" value="oxido_grp_1"/>
    <property type="match status" value="1"/>
</dbReference>
<dbReference type="EC" id="1.-.-.-" evidence="3"/>
<sequence length="197" mass="21568">MNMDLKLSVLDQSPIIKGQTSSKTLQNTLDLACYAEGLGYHRFWLSEHHNTNGVIGSAPEIMIAHIANHTKKIKVGAGGIMLLNYSPLKVAEIFHVLESLHPGRIDLGMAKSSGANKKTANILNPHLQDPKKEFIDKLNAINKFLDSTPKLSTEIKAMPIVESSPERWLLVSSIESAIIAAEFGMGVSFAHFINPTK</sequence>
<feature type="domain" description="Luciferase-like" evidence="2">
    <location>
        <begin position="19"/>
        <end position="190"/>
    </location>
</feature>
<dbReference type="InterPro" id="IPR050766">
    <property type="entry name" value="Bact_Lucif_Oxidored"/>
</dbReference>
<dbReference type="OrthoDB" id="9780518at2"/>
<evidence type="ECO:0000313" key="4">
    <source>
        <dbReference type="Proteomes" id="UP000319499"/>
    </source>
</evidence>
<comment type="similarity">
    <text evidence="1">To bacterial alkanal monooxygenase alpha and beta chains.</text>
</comment>
<evidence type="ECO:0000259" key="2">
    <source>
        <dbReference type="Pfam" id="PF00296"/>
    </source>
</evidence>
<reference evidence="3 4" key="1">
    <citation type="submission" date="2019-02" db="EMBL/GenBank/DDBJ databases">
        <title>Apibacter muscae sp. nov.: a novel member of the house fly microbiota.</title>
        <authorList>
            <person name="Park R."/>
        </authorList>
    </citation>
    <scope>NUCLEOTIDE SEQUENCE [LARGE SCALE GENOMIC DNA]</scope>
    <source>
        <strain evidence="3 4">AL1</strain>
    </source>
</reference>
<keyword evidence="4" id="KW-1185">Reference proteome</keyword>
<dbReference type="AlphaFoldDB" id="A0A563DK23"/>
<evidence type="ECO:0000256" key="1">
    <source>
        <dbReference type="ARBA" id="ARBA00007789"/>
    </source>
</evidence>
<dbReference type="PANTHER" id="PTHR30137">
    <property type="entry name" value="LUCIFERASE-LIKE MONOOXYGENASE"/>
    <property type="match status" value="1"/>
</dbReference>
<dbReference type="Gene3D" id="3.20.20.30">
    <property type="entry name" value="Luciferase-like domain"/>
    <property type="match status" value="1"/>
</dbReference>
<keyword evidence="3" id="KW-0560">Oxidoreductase</keyword>
<dbReference type="EMBL" id="SELH01000011">
    <property type="protein sequence ID" value="TWP30555.1"/>
    <property type="molecule type" value="Genomic_DNA"/>
</dbReference>
<dbReference type="InterPro" id="IPR019949">
    <property type="entry name" value="CmoO-like"/>
</dbReference>
<evidence type="ECO:0000313" key="3">
    <source>
        <dbReference type="EMBL" id="TWP30555.1"/>
    </source>
</evidence>
<proteinExistence type="predicted"/>
<organism evidence="3 4">
    <name type="scientific">Apibacter muscae</name>
    <dbReference type="NCBI Taxonomy" id="2509004"/>
    <lineage>
        <taxon>Bacteria</taxon>
        <taxon>Pseudomonadati</taxon>
        <taxon>Bacteroidota</taxon>
        <taxon>Flavobacteriia</taxon>
        <taxon>Flavobacteriales</taxon>
        <taxon>Weeksellaceae</taxon>
        <taxon>Apibacter</taxon>
    </lineage>
</organism>
<dbReference type="GO" id="GO:0005829">
    <property type="term" value="C:cytosol"/>
    <property type="evidence" value="ECO:0007669"/>
    <property type="project" value="TreeGrafter"/>
</dbReference>
<dbReference type="InterPro" id="IPR011251">
    <property type="entry name" value="Luciferase-like_dom"/>
</dbReference>
<dbReference type="Proteomes" id="UP000319499">
    <property type="component" value="Unassembled WGS sequence"/>
</dbReference>